<proteinExistence type="predicted"/>
<evidence type="ECO:0000313" key="4">
    <source>
        <dbReference type="Proteomes" id="UP000015105"/>
    </source>
</evidence>
<keyword evidence="4" id="KW-1185">Reference proteome</keyword>
<reference evidence="4" key="1">
    <citation type="journal article" date="2014" name="Science">
        <title>Ancient hybridizations among the ancestral genomes of bread wheat.</title>
        <authorList>
            <consortium name="International Wheat Genome Sequencing Consortium,"/>
            <person name="Marcussen T."/>
            <person name="Sandve S.R."/>
            <person name="Heier L."/>
            <person name="Spannagl M."/>
            <person name="Pfeifer M."/>
            <person name="Jakobsen K.S."/>
            <person name="Wulff B.B."/>
            <person name="Steuernagel B."/>
            <person name="Mayer K.F."/>
            <person name="Olsen O.A."/>
        </authorList>
    </citation>
    <scope>NUCLEOTIDE SEQUENCE [LARGE SCALE GENOMIC DNA]</scope>
    <source>
        <strain evidence="4">cv. AL8/78</strain>
    </source>
</reference>
<feature type="region of interest" description="Disordered" evidence="1">
    <location>
        <begin position="112"/>
        <end position="141"/>
    </location>
</feature>
<reference evidence="3" key="5">
    <citation type="journal article" date="2021" name="G3 (Bethesda)">
        <title>Aegilops tauschii genome assembly Aet v5.0 features greater sequence contiguity and improved annotation.</title>
        <authorList>
            <person name="Wang L."/>
            <person name="Zhu T."/>
            <person name="Rodriguez J.C."/>
            <person name="Deal K.R."/>
            <person name="Dubcovsky J."/>
            <person name="McGuire P.E."/>
            <person name="Lux T."/>
            <person name="Spannagl M."/>
            <person name="Mayer K.F.X."/>
            <person name="Baldrich P."/>
            <person name="Meyers B.C."/>
            <person name="Huo N."/>
            <person name="Gu Y.Q."/>
            <person name="Zhou H."/>
            <person name="Devos K.M."/>
            <person name="Bennetzen J.L."/>
            <person name="Unver T."/>
            <person name="Budak H."/>
            <person name="Gulick P.J."/>
            <person name="Galiba G."/>
            <person name="Kalapos B."/>
            <person name="Nelson D.R."/>
            <person name="Li P."/>
            <person name="You F.M."/>
            <person name="Luo M.C."/>
            <person name="Dvorak J."/>
        </authorList>
    </citation>
    <scope>NUCLEOTIDE SEQUENCE [LARGE SCALE GENOMIC DNA]</scope>
    <source>
        <strain evidence="3">cv. AL8/78</strain>
    </source>
</reference>
<organism evidence="3 4">
    <name type="scientific">Aegilops tauschii subsp. strangulata</name>
    <name type="common">Goatgrass</name>
    <dbReference type="NCBI Taxonomy" id="200361"/>
    <lineage>
        <taxon>Eukaryota</taxon>
        <taxon>Viridiplantae</taxon>
        <taxon>Streptophyta</taxon>
        <taxon>Embryophyta</taxon>
        <taxon>Tracheophyta</taxon>
        <taxon>Spermatophyta</taxon>
        <taxon>Magnoliopsida</taxon>
        <taxon>Liliopsida</taxon>
        <taxon>Poales</taxon>
        <taxon>Poaceae</taxon>
        <taxon>BOP clade</taxon>
        <taxon>Pooideae</taxon>
        <taxon>Triticodae</taxon>
        <taxon>Triticeae</taxon>
        <taxon>Triticinae</taxon>
        <taxon>Aegilops</taxon>
    </lineage>
</organism>
<keyword evidence="2" id="KW-0472">Membrane</keyword>
<feature type="region of interest" description="Disordered" evidence="1">
    <location>
        <begin position="1"/>
        <end position="30"/>
    </location>
</feature>
<name>A0A453F9Y1_AEGTS</name>
<feature type="transmembrane region" description="Helical" evidence="2">
    <location>
        <begin position="190"/>
        <end position="220"/>
    </location>
</feature>
<reference evidence="4" key="2">
    <citation type="journal article" date="2017" name="Nat. Plants">
        <title>The Aegilops tauschii genome reveals multiple impacts of transposons.</title>
        <authorList>
            <person name="Zhao G."/>
            <person name="Zou C."/>
            <person name="Li K."/>
            <person name="Wang K."/>
            <person name="Li T."/>
            <person name="Gao L."/>
            <person name="Zhang X."/>
            <person name="Wang H."/>
            <person name="Yang Z."/>
            <person name="Liu X."/>
            <person name="Jiang W."/>
            <person name="Mao L."/>
            <person name="Kong X."/>
            <person name="Jiao Y."/>
            <person name="Jia J."/>
        </authorList>
    </citation>
    <scope>NUCLEOTIDE SEQUENCE [LARGE SCALE GENOMIC DNA]</scope>
    <source>
        <strain evidence="4">cv. AL8/78</strain>
    </source>
</reference>
<protein>
    <submittedName>
        <fullName evidence="3">Uncharacterized protein</fullName>
    </submittedName>
</protein>
<dbReference type="PANTHER" id="PTHR46225:SF1">
    <property type="entry name" value="RING_U-BOX SUPERFAMILY PROTEIN"/>
    <property type="match status" value="1"/>
</dbReference>
<feature type="region of interest" description="Disordered" evidence="1">
    <location>
        <begin position="75"/>
        <end position="98"/>
    </location>
</feature>
<reference evidence="3" key="4">
    <citation type="submission" date="2019-03" db="UniProtKB">
        <authorList>
            <consortium name="EnsemblPlants"/>
        </authorList>
    </citation>
    <scope>IDENTIFICATION</scope>
</reference>
<evidence type="ECO:0000313" key="3">
    <source>
        <dbReference type="EnsemblPlants" id="AET3Gv20620300.3"/>
    </source>
</evidence>
<keyword evidence="2" id="KW-1133">Transmembrane helix</keyword>
<evidence type="ECO:0000256" key="1">
    <source>
        <dbReference type="SAM" id="MobiDB-lite"/>
    </source>
</evidence>
<dbReference type="Proteomes" id="UP000015105">
    <property type="component" value="Chromosome 3D"/>
</dbReference>
<accession>A0A453F9Y1</accession>
<dbReference type="PANTHER" id="PTHR46225">
    <property type="entry name" value="C3H4 TYPE ZINC FINGER PROTEIN"/>
    <property type="match status" value="1"/>
</dbReference>
<reference evidence="3" key="3">
    <citation type="journal article" date="2017" name="Nature">
        <title>Genome sequence of the progenitor of the wheat D genome Aegilops tauschii.</title>
        <authorList>
            <person name="Luo M.C."/>
            <person name="Gu Y.Q."/>
            <person name="Puiu D."/>
            <person name="Wang H."/>
            <person name="Twardziok S.O."/>
            <person name="Deal K.R."/>
            <person name="Huo N."/>
            <person name="Zhu T."/>
            <person name="Wang L."/>
            <person name="Wang Y."/>
            <person name="McGuire P.E."/>
            <person name="Liu S."/>
            <person name="Long H."/>
            <person name="Ramasamy R.K."/>
            <person name="Rodriguez J.C."/>
            <person name="Van S.L."/>
            <person name="Yuan L."/>
            <person name="Wang Z."/>
            <person name="Xia Z."/>
            <person name="Xiao L."/>
            <person name="Anderson O.D."/>
            <person name="Ouyang S."/>
            <person name="Liang Y."/>
            <person name="Zimin A.V."/>
            <person name="Pertea G."/>
            <person name="Qi P."/>
            <person name="Bennetzen J.L."/>
            <person name="Dai X."/>
            <person name="Dawson M.W."/>
            <person name="Muller H.G."/>
            <person name="Kugler K."/>
            <person name="Rivarola-Duarte L."/>
            <person name="Spannagl M."/>
            <person name="Mayer K.F.X."/>
            <person name="Lu F.H."/>
            <person name="Bevan M.W."/>
            <person name="Leroy P."/>
            <person name="Li P."/>
            <person name="You F.M."/>
            <person name="Sun Q."/>
            <person name="Liu Z."/>
            <person name="Lyons E."/>
            <person name="Wicker T."/>
            <person name="Salzberg S.L."/>
            <person name="Devos K.M."/>
            <person name="Dvorak J."/>
        </authorList>
    </citation>
    <scope>NUCLEOTIDE SEQUENCE [LARGE SCALE GENOMIC DNA]</scope>
    <source>
        <strain evidence="3">cv. AL8/78</strain>
    </source>
</reference>
<keyword evidence="2" id="KW-0812">Transmembrane</keyword>
<dbReference type="EnsemblPlants" id="AET3Gv20620300.3">
    <property type="protein sequence ID" value="AET3Gv20620300.3"/>
    <property type="gene ID" value="AET3Gv20620300"/>
</dbReference>
<dbReference type="Gramene" id="AET3Gv20620300.3">
    <property type="protein sequence ID" value="AET3Gv20620300.3"/>
    <property type="gene ID" value="AET3Gv20620300"/>
</dbReference>
<feature type="transmembrane region" description="Helical" evidence="2">
    <location>
        <begin position="150"/>
        <end position="170"/>
    </location>
</feature>
<feature type="compositionally biased region" description="Basic residues" evidence="1">
    <location>
        <begin position="75"/>
        <end position="92"/>
    </location>
</feature>
<sequence>TTDHHNAGRFVVGRGNAGNQPRRRSGLRFHDARGGTHVEGAMVHLPEAGIPVPERPEVRPGLQPFQLVRLARSRARRDRRADGHHHHRRGHLPKGTPRVAASALGVRVQRRQRAQPPTPLLAPPTFIGRRTRRRPGDARRRNSSYLMNKARAFLELFFAMWFVMGNVWVFDARLGSFHRAPRLYALCIGLLAWNAVVYSLPFLLFLLLCCFVPVVGYALGYNMNSASVGRGASDEQLDALPRWRFKEPDVPRDREKDDEVSTCRFHPHFSAYFQAQVLVWISRSKDSSIFF</sequence>
<evidence type="ECO:0000256" key="2">
    <source>
        <dbReference type="SAM" id="Phobius"/>
    </source>
</evidence>
<dbReference type="AlphaFoldDB" id="A0A453F9Y1"/>